<feature type="region of interest" description="Disordered" evidence="1">
    <location>
        <begin position="22"/>
        <end position="45"/>
    </location>
</feature>
<sequence length="45" mass="5050">MTTRILRRLRLIALRTLRPTALTPDRAPAPPRHGCTPPCGDRFLA</sequence>
<evidence type="ECO:0000313" key="2">
    <source>
        <dbReference type="EMBL" id="MDJ1645390.1"/>
    </source>
</evidence>
<gene>
    <name evidence="2" type="ORF">P5W92_34030</name>
</gene>
<accession>A0ABT7DHT8</accession>
<name>A0ABT7DHT8_9ACTN</name>
<evidence type="ECO:0000256" key="1">
    <source>
        <dbReference type="SAM" id="MobiDB-lite"/>
    </source>
</evidence>
<organism evidence="2 3">
    <name type="scientific">Streptomyces pakalii</name>
    <dbReference type="NCBI Taxonomy" id="3036494"/>
    <lineage>
        <taxon>Bacteria</taxon>
        <taxon>Bacillati</taxon>
        <taxon>Actinomycetota</taxon>
        <taxon>Actinomycetes</taxon>
        <taxon>Kitasatosporales</taxon>
        <taxon>Streptomycetaceae</taxon>
        <taxon>Streptomyces</taxon>
    </lineage>
</organism>
<keyword evidence="3" id="KW-1185">Reference proteome</keyword>
<dbReference type="EMBL" id="JARWAF010000023">
    <property type="protein sequence ID" value="MDJ1645390.1"/>
    <property type="molecule type" value="Genomic_DNA"/>
</dbReference>
<reference evidence="2 3" key="1">
    <citation type="submission" date="2023-04" db="EMBL/GenBank/DDBJ databases">
        <title>A novel species of the genus Streptomyces: Streptomyces pakalii sp. nov. isolated from a Mexican soil jungle.</title>
        <authorList>
            <person name="Chavez-Hernandez M.A."/>
            <person name="Ortiz-Alvarez J."/>
            <person name="Villa-Tanaca L."/>
            <person name="Hernandez-Rodriguez C."/>
        </authorList>
    </citation>
    <scope>NUCLEOTIDE SEQUENCE [LARGE SCALE GENOMIC DNA]</scope>
    <source>
        <strain evidence="2 3">ENCB-J15</strain>
    </source>
</reference>
<comment type="caution">
    <text evidence="2">The sequence shown here is derived from an EMBL/GenBank/DDBJ whole genome shotgun (WGS) entry which is preliminary data.</text>
</comment>
<proteinExistence type="predicted"/>
<evidence type="ECO:0000313" key="3">
    <source>
        <dbReference type="Proteomes" id="UP001237194"/>
    </source>
</evidence>
<protein>
    <submittedName>
        <fullName evidence="2">Uncharacterized protein</fullName>
    </submittedName>
</protein>
<dbReference type="RefSeq" id="WP_283901372.1">
    <property type="nucleotide sequence ID" value="NZ_JARWAF010000023.1"/>
</dbReference>
<dbReference type="Proteomes" id="UP001237194">
    <property type="component" value="Unassembled WGS sequence"/>
</dbReference>